<comment type="caution">
    <text evidence="1">The sequence shown here is derived from an EMBL/GenBank/DDBJ whole genome shotgun (WGS) entry which is preliminary data.</text>
</comment>
<accession>A0AAN5CI91</accession>
<dbReference type="EMBL" id="BTRK01000004">
    <property type="protein sequence ID" value="GMR44928.1"/>
    <property type="molecule type" value="Genomic_DNA"/>
</dbReference>
<name>A0AAN5CI91_9BILA</name>
<dbReference type="Proteomes" id="UP001328107">
    <property type="component" value="Unassembled WGS sequence"/>
</dbReference>
<protein>
    <submittedName>
        <fullName evidence="1">Uncharacterized protein</fullName>
    </submittedName>
</protein>
<evidence type="ECO:0000313" key="1">
    <source>
        <dbReference type="EMBL" id="GMR44928.1"/>
    </source>
</evidence>
<dbReference type="AlphaFoldDB" id="A0AAN5CI91"/>
<proteinExistence type="predicted"/>
<keyword evidence="2" id="KW-1185">Reference proteome</keyword>
<gene>
    <name evidence="1" type="ORF">PMAYCL1PPCAC_15123</name>
</gene>
<sequence length="159" mass="17692">SCFLPPCLPVPTCVVELTPCLLSCDDGEICVWKMVQCPKEPCPSVAACEPDQSEFPYTCAGAYCRRDMKCVMDRGVSEHMKLQVAVCIPRAKYVLYPRPRIPPYVTCSTLGCQPGERCVETKRGAKCERVQCGHAQEYDRCFDGCEPTCGDEDPVRLLN</sequence>
<organism evidence="1 2">
    <name type="scientific">Pristionchus mayeri</name>
    <dbReference type="NCBI Taxonomy" id="1317129"/>
    <lineage>
        <taxon>Eukaryota</taxon>
        <taxon>Metazoa</taxon>
        <taxon>Ecdysozoa</taxon>
        <taxon>Nematoda</taxon>
        <taxon>Chromadorea</taxon>
        <taxon>Rhabditida</taxon>
        <taxon>Rhabditina</taxon>
        <taxon>Diplogasteromorpha</taxon>
        <taxon>Diplogasteroidea</taxon>
        <taxon>Neodiplogasteridae</taxon>
        <taxon>Pristionchus</taxon>
    </lineage>
</organism>
<reference evidence="2" key="1">
    <citation type="submission" date="2022-10" db="EMBL/GenBank/DDBJ databases">
        <title>Genome assembly of Pristionchus species.</title>
        <authorList>
            <person name="Yoshida K."/>
            <person name="Sommer R.J."/>
        </authorList>
    </citation>
    <scope>NUCLEOTIDE SEQUENCE [LARGE SCALE GENOMIC DNA]</scope>
    <source>
        <strain evidence="2">RS5460</strain>
    </source>
</reference>
<feature type="non-terminal residue" evidence="1">
    <location>
        <position position="159"/>
    </location>
</feature>
<feature type="non-terminal residue" evidence="1">
    <location>
        <position position="1"/>
    </location>
</feature>
<evidence type="ECO:0000313" key="2">
    <source>
        <dbReference type="Proteomes" id="UP001328107"/>
    </source>
</evidence>